<dbReference type="Pfam" id="PF18458">
    <property type="entry name" value="XPB_DRD"/>
    <property type="match status" value="1"/>
</dbReference>
<dbReference type="InterPro" id="IPR040699">
    <property type="entry name" value="XPB_DRD"/>
</dbReference>
<dbReference type="InterPro" id="IPR027417">
    <property type="entry name" value="P-loop_NTPase"/>
</dbReference>
<dbReference type="RefSeq" id="WP_145236653.1">
    <property type="nucleotide sequence ID" value="NZ_CP036273.1"/>
</dbReference>
<dbReference type="PROSITE" id="PS51194">
    <property type="entry name" value="HELICASE_CTER"/>
    <property type="match status" value="1"/>
</dbReference>
<protein>
    <submittedName>
        <fullName evidence="7">Excinuclease ABC subunit B</fullName>
    </submittedName>
</protein>
<dbReference type="GO" id="GO:0005524">
    <property type="term" value="F:ATP binding"/>
    <property type="evidence" value="ECO:0007669"/>
    <property type="project" value="UniProtKB-KW"/>
</dbReference>
<keyword evidence="4" id="KW-0067">ATP-binding</keyword>
<dbReference type="PANTHER" id="PTHR11274">
    <property type="entry name" value="RAD25/XP-B DNA REPAIR HELICASE"/>
    <property type="match status" value="1"/>
</dbReference>
<sequence>MADDAPITLAYDRGTVVLAGGPRGFDFQSLPGVLFDPRTSTHRAQGRWYRAIVEQLVRTKQPYADAARGWENKPTGWKLNRERTPRQYQLDALKRWTEGGRRGVVVMPTGTGKTFTAFLCVEQLGRPTLVVTPKIDLMTQWARELEQSFGEPVGMVGGGEFEYRPLTVTTYDSAYIHLEKWANRYGLVIFDECHHLPGPSYMEAANAALAPFRLGLTATLERADGAEDIIPALIGPTLYRLDITDVAGEFLAPYEARRVFVDLTPEEGERYQECRDQYRQFVADRGINMSGPDGFRRFLFEASKSPEGVAAARAFREQKRIMQAPTGKFRLLEELLAKHANDRVLIFTADNATVYHIARTYLVPAMTNQTKPKERKTILGHFHSGVYSVVVTCQVLNEGVDVPAANVGIVLSGTGSTTENVQRLGRILRKYGDKQAVLYEVITRGTVEEYVSERRRQHRAFQ</sequence>
<evidence type="ECO:0000256" key="3">
    <source>
        <dbReference type="ARBA" id="ARBA00022806"/>
    </source>
</evidence>
<proteinExistence type="predicted"/>
<evidence type="ECO:0000259" key="5">
    <source>
        <dbReference type="PROSITE" id="PS51192"/>
    </source>
</evidence>
<dbReference type="PROSITE" id="PS51192">
    <property type="entry name" value="HELICASE_ATP_BIND_1"/>
    <property type="match status" value="1"/>
</dbReference>
<dbReference type="GO" id="GO:0016787">
    <property type="term" value="F:hydrolase activity"/>
    <property type="evidence" value="ECO:0007669"/>
    <property type="project" value="UniProtKB-KW"/>
</dbReference>
<dbReference type="OrthoDB" id="9807155at2"/>
<evidence type="ECO:0000256" key="2">
    <source>
        <dbReference type="ARBA" id="ARBA00022801"/>
    </source>
</evidence>
<dbReference type="Pfam" id="PF00271">
    <property type="entry name" value="Helicase_C"/>
    <property type="match status" value="1"/>
</dbReference>
<keyword evidence="8" id="KW-1185">Reference proteome</keyword>
<evidence type="ECO:0000259" key="6">
    <source>
        <dbReference type="PROSITE" id="PS51194"/>
    </source>
</evidence>
<evidence type="ECO:0000256" key="1">
    <source>
        <dbReference type="ARBA" id="ARBA00022741"/>
    </source>
</evidence>
<feature type="domain" description="Helicase C-terminal" evidence="6">
    <location>
        <begin position="331"/>
        <end position="462"/>
    </location>
</feature>
<dbReference type="InterPro" id="IPR001650">
    <property type="entry name" value="Helicase_C-like"/>
</dbReference>
<dbReference type="CDD" id="cd17926">
    <property type="entry name" value="DEXHc_RE"/>
    <property type="match status" value="1"/>
</dbReference>
<dbReference type="GO" id="GO:0003677">
    <property type="term" value="F:DNA binding"/>
    <property type="evidence" value="ECO:0007669"/>
    <property type="project" value="InterPro"/>
</dbReference>
<dbReference type="EMBL" id="CP036273">
    <property type="protein sequence ID" value="QDU19929.1"/>
    <property type="molecule type" value="Genomic_DNA"/>
</dbReference>
<evidence type="ECO:0000313" key="8">
    <source>
        <dbReference type="Proteomes" id="UP000319576"/>
    </source>
</evidence>
<dbReference type="SUPFAM" id="SSF52540">
    <property type="entry name" value="P-loop containing nucleoside triphosphate hydrolases"/>
    <property type="match status" value="2"/>
</dbReference>
<dbReference type="Pfam" id="PF04851">
    <property type="entry name" value="ResIII"/>
    <property type="match status" value="1"/>
</dbReference>
<organism evidence="7 8">
    <name type="scientific">Urbifossiella limnaea</name>
    <dbReference type="NCBI Taxonomy" id="2528023"/>
    <lineage>
        <taxon>Bacteria</taxon>
        <taxon>Pseudomonadati</taxon>
        <taxon>Planctomycetota</taxon>
        <taxon>Planctomycetia</taxon>
        <taxon>Gemmatales</taxon>
        <taxon>Gemmataceae</taxon>
        <taxon>Urbifossiella</taxon>
    </lineage>
</organism>
<dbReference type="SMART" id="SM00490">
    <property type="entry name" value="HELICc"/>
    <property type="match status" value="1"/>
</dbReference>
<dbReference type="InterPro" id="IPR014001">
    <property type="entry name" value="Helicase_ATP-bd"/>
</dbReference>
<keyword evidence="1" id="KW-0547">Nucleotide-binding</keyword>
<dbReference type="KEGG" id="uli:ETAA1_18680"/>
<dbReference type="SMART" id="SM00487">
    <property type="entry name" value="DEXDc"/>
    <property type="match status" value="1"/>
</dbReference>
<dbReference type="Gene3D" id="3.40.50.300">
    <property type="entry name" value="P-loop containing nucleotide triphosphate hydrolases"/>
    <property type="match status" value="2"/>
</dbReference>
<accession>A0A517XR03</accession>
<gene>
    <name evidence="7" type="ORF">ETAA1_18680</name>
</gene>
<keyword evidence="3" id="KW-0347">Helicase</keyword>
<reference evidence="7 8" key="1">
    <citation type="submission" date="2019-02" db="EMBL/GenBank/DDBJ databases">
        <title>Deep-cultivation of Planctomycetes and their phenomic and genomic characterization uncovers novel biology.</title>
        <authorList>
            <person name="Wiegand S."/>
            <person name="Jogler M."/>
            <person name="Boedeker C."/>
            <person name="Pinto D."/>
            <person name="Vollmers J."/>
            <person name="Rivas-Marin E."/>
            <person name="Kohn T."/>
            <person name="Peeters S.H."/>
            <person name="Heuer A."/>
            <person name="Rast P."/>
            <person name="Oberbeckmann S."/>
            <person name="Bunk B."/>
            <person name="Jeske O."/>
            <person name="Meyerdierks A."/>
            <person name="Storesund J.E."/>
            <person name="Kallscheuer N."/>
            <person name="Luecker S."/>
            <person name="Lage O.M."/>
            <person name="Pohl T."/>
            <person name="Merkel B.J."/>
            <person name="Hornburger P."/>
            <person name="Mueller R.-W."/>
            <person name="Bruemmer F."/>
            <person name="Labrenz M."/>
            <person name="Spormann A.M."/>
            <person name="Op den Camp H."/>
            <person name="Overmann J."/>
            <person name="Amann R."/>
            <person name="Jetten M.S.M."/>
            <person name="Mascher T."/>
            <person name="Medema M.H."/>
            <person name="Devos D.P."/>
            <person name="Kaster A.-K."/>
            <person name="Ovreas L."/>
            <person name="Rohde M."/>
            <person name="Galperin M.Y."/>
            <person name="Jogler C."/>
        </authorList>
    </citation>
    <scope>NUCLEOTIDE SEQUENCE [LARGE SCALE GENOMIC DNA]</scope>
    <source>
        <strain evidence="7 8">ETA_A1</strain>
    </source>
</reference>
<feature type="domain" description="Helicase ATP-binding" evidence="5">
    <location>
        <begin position="94"/>
        <end position="238"/>
    </location>
</feature>
<evidence type="ECO:0000313" key="7">
    <source>
        <dbReference type="EMBL" id="QDU19929.1"/>
    </source>
</evidence>
<dbReference type="Proteomes" id="UP000319576">
    <property type="component" value="Chromosome"/>
</dbReference>
<dbReference type="InterPro" id="IPR006935">
    <property type="entry name" value="Helicase/UvrB_N"/>
</dbReference>
<dbReference type="Gene3D" id="3.40.1170.30">
    <property type="match status" value="1"/>
</dbReference>
<dbReference type="AlphaFoldDB" id="A0A517XR03"/>
<dbReference type="PANTHER" id="PTHR11274:SF0">
    <property type="entry name" value="GENERAL TRANSCRIPTION AND DNA REPAIR FACTOR IIH HELICASE SUBUNIT XPB"/>
    <property type="match status" value="1"/>
</dbReference>
<name>A0A517XR03_9BACT</name>
<keyword evidence="2" id="KW-0378">Hydrolase</keyword>
<evidence type="ECO:0000256" key="4">
    <source>
        <dbReference type="ARBA" id="ARBA00022840"/>
    </source>
</evidence>
<dbReference type="InterPro" id="IPR050615">
    <property type="entry name" value="ATP-dep_DNA_Helicase"/>
</dbReference>
<dbReference type="GO" id="GO:0004386">
    <property type="term" value="F:helicase activity"/>
    <property type="evidence" value="ECO:0007669"/>
    <property type="project" value="UniProtKB-KW"/>
</dbReference>